<evidence type="ECO:0000256" key="2">
    <source>
        <dbReference type="ARBA" id="ARBA00010992"/>
    </source>
</evidence>
<feature type="transmembrane region" description="Helical" evidence="11">
    <location>
        <begin position="31"/>
        <end position="49"/>
    </location>
</feature>
<evidence type="ECO:0000256" key="7">
    <source>
        <dbReference type="ARBA" id="ARBA00022989"/>
    </source>
</evidence>
<comment type="similarity">
    <text evidence="2 9">Belongs to the major facilitator superfamily. Sugar transporter (TC 2.A.1.1) family.</text>
</comment>
<keyword evidence="3 9" id="KW-0813">Transport</keyword>
<keyword evidence="6 11" id="KW-0812">Transmembrane</keyword>
<dbReference type="PANTHER" id="PTHR48020">
    <property type="entry name" value="PROTON MYO-INOSITOL COTRANSPORTER"/>
    <property type="match status" value="1"/>
</dbReference>
<dbReference type="EMBL" id="LT629710">
    <property type="protein sequence ID" value="SDO92165.1"/>
    <property type="molecule type" value="Genomic_DNA"/>
</dbReference>
<feature type="region of interest" description="Disordered" evidence="10">
    <location>
        <begin position="1"/>
        <end position="25"/>
    </location>
</feature>
<keyword evidence="4" id="KW-1003">Cell membrane</keyword>
<dbReference type="PANTHER" id="PTHR48020:SF12">
    <property type="entry name" value="PROTON MYO-INOSITOL COTRANSPORTER"/>
    <property type="match status" value="1"/>
</dbReference>
<keyword evidence="5" id="KW-0762">Sugar transport</keyword>
<evidence type="ECO:0000259" key="12">
    <source>
        <dbReference type="PROSITE" id="PS50850"/>
    </source>
</evidence>
<evidence type="ECO:0000256" key="11">
    <source>
        <dbReference type="SAM" id="Phobius"/>
    </source>
</evidence>
<feature type="transmembrane region" description="Helical" evidence="11">
    <location>
        <begin position="284"/>
        <end position="307"/>
    </location>
</feature>
<feature type="transmembrane region" description="Helical" evidence="11">
    <location>
        <begin position="430"/>
        <end position="449"/>
    </location>
</feature>
<feature type="transmembrane region" description="Helical" evidence="11">
    <location>
        <begin position="69"/>
        <end position="90"/>
    </location>
</feature>
<dbReference type="NCBIfam" id="TIGR00879">
    <property type="entry name" value="SP"/>
    <property type="match status" value="1"/>
</dbReference>
<dbReference type="SUPFAM" id="SSF103473">
    <property type="entry name" value="MFS general substrate transporter"/>
    <property type="match status" value="1"/>
</dbReference>
<dbReference type="RefSeq" id="WP_090476115.1">
    <property type="nucleotide sequence ID" value="NZ_LT629710.1"/>
</dbReference>
<evidence type="ECO:0000313" key="14">
    <source>
        <dbReference type="Proteomes" id="UP000198741"/>
    </source>
</evidence>
<reference evidence="13 14" key="1">
    <citation type="submission" date="2016-10" db="EMBL/GenBank/DDBJ databases">
        <authorList>
            <person name="de Groot N.N."/>
        </authorList>
    </citation>
    <scope>NUCLEOTIDE SEQUENCE [LARGE SCALE GENOMIC DNA]</scope>
    <source>
        <strain evidence="14">P4-7,KCTC 19426,CECT 7604</strain>
    </source>
</reference>
<dbReference type="InterPro" id="IPR005828">
    <property type="entry name" value="MFS_sugar_transport-like"/>
</dbReference>
<feature type="transmembrane region" description="Helical" evidence="11">
    <location>
        <begin position="160"/>
        <end position="182"/>
    </location>
</feature>
<feature type="transmembrane region" description="Helical" evidence="11">
    <location>
        <begin position="128"/>
        <end position="148"/>
    </location>
</feature>
<dbReference type="PROSITE" id="PS00216">
    <property type="entry name" value="SUGAR_TRANSPORT_1"/>
    <property type="match status" value="1"/>
</dbReference>
<dbReference type="InterPro" id="IPR003663">
    <property type="entry name" value="Sugar/inositol_transpt"/>
</dbReference>
<keyword evidence="7 11" id="KW-1133">Transmembrane helix</keyword>
<feature type="transmembrane region" description="Helical" evidence="11">
    <location>
        <begin position="319"/>
        <end position="343"/>
    </location>
</feature>
<dbReference type="Proteomes" id="UP000198741">
    <property type="component" value="Chromosome I"/>
</dbReference>
<feature type="transmembrane region" description="Helical" evidence="11">
    <location>
        <begin position="455"/>
        <end position="477"/>
    </location>
</feature>
<dbReference type="InterPro" id="IPR005829">
    <property type="entry name" value="Sugar_transporter_CS"/>
</dbReference>
<feature type="transmembrane region" description="Helical" evidence="11">
    <location>
        <begin position="390"/>
        <end position="418"/>
    </location>
</feature>
<evidence type="ECO:0000256" key="3">
    <source>
        <dbReference type="ARBA" id="ARBA00022448"/>
    </source>
</evidence>
<dbReference type="Pfam" id="PF00083">
    <property type="entry name" value="Sugar_tr"/>
    <property type="match status" value="1"/>
</dbReference>
<feature type="transmembrane region" description="Helical" evidence="11">
    <location>
        <begin position="202"/>
        <end position="221"/>
    </location>
</feature>
<dbReference type="GO" id="GO:0022857">
    <property type="term" value="F:transmembrane transporter activity"/>
    <property type="evidence" value="ECO:0007669"/>
    <property type="project" value="InterPro"/>
</dbReference>
<feature type="domain" description="Major facilitator superfamily (MFS) profile" evidence="12">
    <location>
        <begin position="36"/>
        <end position="483"/>
    </location>
</feature>
<feature type="compositionally biased region" description="Basic and acidic residues" evidence="10">
    <location>
        <begin position="14"/>
        <end position="25"/>
    </location>
</feature>
<dbReference type="AlphaFoldDB" id="A0A1H0NID0"/>
<organism evidence="13 14">
    <name type="scientific">Nakamurella panacisegetis</name>
    <dbReference type="NCBI Taxonomy" id="1090615"/>
    <lineage>
        <taxon>Bacteria</taxon>
        <taxon>Bacillati</taxon>
        <taxon>Actinomycetota</taxon>
        <taxon>Actinomycetes</taxon>
        <taxon>Nakamurellales</taxon>
        <taxon>Nakamurellaceae</taxon>
        <taxon>Nakamurella</taxon>
    </lineage>
</organism>
<proteinExistence type="inferred from homology"/>
<evidence type="ECO:0000256" key="8">
    <source>
        <dbReference type="ARBA" id="ARBA00023136"/>
    </source>
</evidence>
<evidence type="ECO:0000256" key="5">
    <source>
        <dbReference type="ARBA" id="ARBA00022597"/>
    </source>
</evidence>
<feature type="transmembrane region" description="Helical" evidence="11">
    <location>
        <begin position="350"/>
        <end position="370"/>
    </location>
</feature>
<comment type="subcellular location">
    <subcellularLocation>
        <location evidence="1">Cell membrane</location>
        <topology evidence="1">Multi-pass membrane protein</topology>
    </subcellularLocation>
</comment>
<accession>A0A1H0NID0</accession>
<dbReference type="PRINTS" id="PR00171">
    <property type="entry name" value="SUGRTRNSPORT"/>
</dbReference>
<evidence type="ECO:0000256" key="10">
    <source>
        <dbReference type="SAM" id="MobiDB-lite"/>
    </source>
</evidence>
<dbReference type="GO" id="GO:0005886">
    <property type="term" value="C:plasma membrane"/>
    <property type="evidence" value="ECO:0007669"/>
    <property type="project" value="UniProtKB-SubCell"/>
</dbReference>
<dbReference type="PROSITE" id="PS50850">
    <property type="entry name" value="MFS"/>
    <property type="match status" value="1"/>
</dbReference>
<protein>
    <submittedName>
        <fullName evidence="13">MFS transporter, sugar porter (SP) family</fullName>
    </submittedName>
</protein>
<dbReference type="Gene3D" id="1.20.1250.20">
    <property type="entry name" value="MFS general substrate transporter like domains"/>
    <property type="match status" value="2"/>
</dbReference>
<dbReference type="OrthoDB" id="4008739at2"/>
<sequence>MVEDIGSSAIAGSDPRRADPRYADHGERHPARATAISIAAAVGGFLFGFDTSVINGAVDSIESHFSLGSGITGFVVAVALIGSAVGAWYAGMLADRWGRPKVMMVGAVLFLVSSLGSGLSFSVWELGIWRFIGGLGIGVASVIGPTYISEVAPASLRGRLASLQQMAIVLGIFVALLSDAWLAGGNGGALGTKWFGLEAWRWMFLVGVVPSVIYGLLSLGIPESPRFLVARGKDAAAKKVLRRVLGETPDQIDERIEDIRKSVTREDKPSFNDLRGKRFGLHPLVWVGILLAAFQQLVGINVIFYYSTSLWKSVGFQDSFSYTASVITSVTNVVVTVIAILLVDRIGRRRLLLVGSAGMFVSLAVMSLGFAQATLVPDAKGVLAPQLSGFWGVATLICANLFVVFFGASWGPVMWVLLGEMFPNRVRAMAMAIATAANWIFNFLITVTFPPLRDFSLGFTYGLYALFALLSYFFVLAKIRETKGVELEAMSMETMNRKRRPAPTVEAHR</sequence>
<gene>
    <name evidence="13" type="ORF">SAMN04515671_2366</name>
</gene>
<dbReference type="InterPro" id="IPR050814">
    <property type="entry name" value="Myo-inositol_Transporter"/>
</dbReference>
<dbReference type="InterPro" id="IPR036259">
    <property type="entry name" value="MFS_trans_sf"/>
</dbReference>
<evidence type="ECO:0000256" key="1">
    <source>
        <dbReference type="ARBA" id="ARBA00004651"/>
    </source>
</evidence>
<dbReference type="FunFam" id="1.20.1250.20:FF:000122">
    <property type="entry name" value="D-xylose transporter XylE"/>
    <property type="match status" value="1"/>
</dbReference>
<dbReference type="STRING" id="1090615.SAMN04515671_2366"/>
<evidence type="ECO:0000256" key="9">
    <source>
        <dbReference type="RuleBase" id="RU003346"/>
    </source>
</evidence>
<keyword evidence="14" id="KW-1185">Reference proteome</keyword>
<evidence type="ECO:0000256" key="4">
    <source>
        <dbReference type="ARBA" id="ARBA00022475"/>
    </source>
</evidence>
<dbReference type="PROSITE" id="PS00217">
    <property type="entry name" value="SUGAR_TRANSPORT_2"/>
    <property type="match status" value="1"/>
</dbReference>
<feature type="transmembrane region" description="Helical" evidence="11">
    <location>
        <begin position="102"/>
        <end position="122"/>
    </location>
</feature>
<name>A0A1H0NID0_9ACTN</name>
<evidence type="ECO:0000313" key="13">
    <source>
        <dbReference type="EMBL" id="SDO92165.1"/>
    </source>
</evidence>
<evidence type="ECO:0000256" key="6">
    <source>
        <dbReference type="ARBA" id="ARBA00022692"/>
    </source>
</evidence>
<dbReference type="InterPro" id="IPR020846">
    <property type="entry name" value="MFS_dom"/>
</dbReference>
<keyword evidence="8 11" id="KW-0472">Membrane</keyword>